<evidence type="ECO:0000313" key="1">
    <source>
        <dbReference type="EMBL" id="GIH68944.1"/>
    </source>
</evidence>
<protein>
    <submittedName>
        <fullName evidence="1">Uncharacterized protein</fullName>
    </submittedName>
</protein>
<comment type="caution">
    <text evidence="1">The sequence shown here is derived from an EMBL/GenBank/DDBJ whole genome shotgun (WGS) entry which is preliminary data.</text>
</comment>
<accession>A0A8J3VXG9</accession>
<organism evidence="1 2">
    <name type="scientific">Sphaerimonospora thailandensis</name>
    <dbReference type="NCBI Taxonomy" id="795644"/>
    <lineage>
        <taxon>Bacteria</taxon>
        <taxon>Bacillati</taxon>
        <taxon>Actinomycetota</taxon>
        <taxon>Actinomycetes</taxon>
        <taxon>Streptosporangiales</taxon>
        <taxon>Streptosporangiaceae</taxon>
        <taxon>Sphaerimonospora</taxon>
    </lineage>
</organism>
<dbReference type="RefSeq" id="WP_204012522.1">
    <property type="nucleotide sequence ID" value="NZ_BOOG01000011.1"/>
</dbReference>
<reference evidence="1" key="1">
    <citation type="submission" date="2021-01" db="EMBL/GenBank/DDBJ databases">
        <title>Whole genome shotgun sequence of Sphaerimonospora thailandensis NBRC 107569.</title>
        <authorList>
            <person name="Komaki H."/>
            <person name="Tamura T."/>
        </authorList>
    </citation>
    <scope>NUCLEOTIDE SEQUENCE</scope>
    <source>
        <strain evidence="1">NBRC 107569</strain>
    </source>
</reference>
<evidence type="ECO:0000313" key="2">
    <source>
        <dbReference type="Proteomes" id="UP000610966"/>
    </source>
</evidence>
<dbReference type="EMBL" id="BOOG01000011">
    <property type="protein sequence ID" value="GIH68944.1"/>
    <property type="molecule type" value="Genomic_DNA"/>
</dbReference>
<dbReference type="Pfam" id="PF19655">
    <property type="entry name" value="DUF6158"/>
    <property type="match status" value="1"/>
</dbReference>
<dbReference type="InterPro" id="IPR046156">
    <property type="entry name" value="DUF6158"/>
</dbReference>
<dbReference type="AlphaFoldDB" id="A0A8J3VXG9"/>
<keyword evidence="2" id="KW-1185">Reference proteome</keyword>
<gene>
    <name evidence="1" type="ORF">Mth01_11970</name>
</gene>
<name>A0A8J3VXG9_9ACTN</name>
<proteinExistence type="predicted"/>
<sequence>MTTMGVDPRALEDEDLFRELRHIHETRSEALFHGSDDALERHTSRTEELEREYLERFPERHIDPERLRSGARMRGL</sequence>
<dbReference type="Proteomes" id="UP000610966">
    <property type="component" value="Unassembled WGS sequence"/>
</dbReference>